<feature type="region of interest" description="Disordered" evidence="1">
    <location>
        <begin position="67"/>
        <end position="88"/>
    </location>
</feature>
<dbReference type="AlphaFoldDB" id="A0A840YTG6"/>
<name>A0A840YTG6_9SPHN</name>
<evidence type="ECO:0000313" key="2">
    <source>
        <dbReference type="EMBL" id="MBB5712955.1"/>
    </source>
</evidence>
<accession>A0A840YTG6</accession>
<dbReference type="EMBL" id="JACIJF010000032">
    <property type="protein sequence ID" value="MBB5712955.1"/>
    <property type="molecule type" value="Genomic_DNA"/>
</dbReference>
<organism evidence="2 3">
    <name type="scientific">Sphingomonas xinjiangensis</name>
    <dbReference type="NCBI Taxonomy" id="643568"/>
    <lineage>
        <taxon>Bacteria</taxon>
        <taxon>Pseudomonadati</taxon>
        <taxon>Pseudomonadota</taxon>
        <taxon>Alphaproteobacteria</taxon>
        <taxon>Sphingomonadales</taxon>
        <taxon>Sphingomonadaceae</taxon>
        <taxon>Sphingomonas</taxon>
    </lineage>
</organism>
<dbReference type="InterPro" id="IPR036280">
    <property type="entry name" value="Multihaem_cyt_sf"/>
</dbReference>
<proteinExistence type="predicted"/>
<dbReference type="RefSeq" id="WP_184091863.1">
    <property type="nucleotide sequence ID" value="NZ_JACIJF010000032.1"/>
</dbReference>
<comment type="caution">
    <text evidence="2">The sequence shown here is derived from an EMBL/GenBank/DDBJ whole genome shotgun (WGS) entry which is preliminary data.</text>
</comment>
<protein>
    <recommendedName>
        <fullName evidence="4">Isoquinoline 1-oxidoreductase subunit</fullName>
    </recommendedName>
</protein>
<dbReference type="SUPFAM" id="SSF48695">
    <property type="entry name" value="Multiheme cytochromes"/>
    <property type="match status" value="1"/>
</dbReference>
<evidence type="ECO:0000313" key="3">
    <source>
        <dbReference type="Proteomes" id="UP000527143"/>
    </source>
</evidence>
<sequence length="202" mass="22124">MVVLGLAMIFRPQSMPTSQSLLAAQAQPRASALRRASSFASIEDPKTRSLALFQEAGRVIEHPRCMNCHPRSDRPTQTSAMRPHMPWVTRGPDNAGAPTLRCATCHRDVNFEASGVPGSPKWKLAPIEMAWQGETLGEICRQILDPSRSHMSRAQLLHHMTEDELVGWAWHPGGNREPAPGSQAEFGSLISAWLDTGAKCPA</sequence>
<dbReference type="Proteomes" id="UP000527143">
    <property type="component" value="Unassembled WGS sequence"/>
</dbReference>
<gene>
    <name evidence="2" type="ORF">FHT02_004217</name>
</gene>
<keyword evidence="3" id="KW-1185">Reference proteome</keyword>
<evidence type="ECO:0000256" key="1">
    <source>
        <dbReference type="SAM" id="MobiDB-lite"/>
    </source>
</evidence>
<evidence type="ECO:0008006" key="4">
    <source>
        <dbReference type="Google" id="ProtNLM"/>
    </source>
</evidence>
<reference evidence="2 3" key="1">
    <citation type="submission" date="2020-08" db="EMBL/GenBank/DDBJ databases">
        <title>Genomic Encyclopedia of Type Strains, Phase IV (KMG-IV): sequencing the most valuable type-strain genomes for metagenomic binning, comparative biology and taxonomic classification.</title>
        <authorList>
            <person name="Goeker M."/>
        </authorList>
    </citation>
    <scope>NUCLEOTIDE SEQUENCE [LARGE SCALE GENOMIC DNA]</scope>
    <source>
        <strain evidence="2 3">DSM 26736</strain>
    </source>
</reference>